<accession>G4TFG6</accession>
<name>G4TFG6_SERID</name>
<dbReference type="HOGENOM" id="CLU_2264760_0_0_1"/>
<keyword evidence="2" id="KW-1185">Reference proteome</keyword>
<gene>
    <name evidence="1" type="ORF">PIIN_04000</name>
</gene>
<evidence type="ECO:0000313" key="2">
    <source>
        <dbReference type="Proteomes" id="UP000007148"/>
    </source>
</evidence>
<evidence type="ECO:0000313" key="1">
    <source>
        <dbReference type="EMBL" id="CCA70060.1"/>
    </source>
</evidence>
<reference evidence="1 2" key="1">
    <citation type="journal article" date="2011" name="PLoS Pathog.">
        <title>Endophytic Life Strategies Decoded by Genome and Transcriptome Analyses of the Mutualistic Root Symbiont Piriformospora indica.</title>
        <authorList>
            <person name="Zuccaro A."/>
            <person name="Lahrmann U."/>
            <person name="Guldener U."/>
            <person name="Langen G."/>
            <person name="Pfiffi S."/>
            <person name="Biedenkopf D."/>
            <person name="Wong P."/>
            <person name="Samans B."/>
            <person name="Grimm C."/>
            <person name="Basiewicz M."/>
            <person name="Murat C."/>
            <person name="Martin F."/>
            <person name="Kogel K.H."/>
        </authorList>
    </citation>
    <scope>NUCLEOTIDE SEQUENCE [LARGE SCALE GENOMIC DNA]</scope>
    <source>
        <strain evidence="1 2">DSM 11827</strain>
    </source>
</reference>
<protein>
    <submittedName>
        <fullName evidence="1">Uncharacterized protein</fullName>
    </submittedName>
</protein>
<proteinExistence type="predicted"/>
<organism evidence="1 2">
    <name type="scientific">Serendipita indica (strain DSM 11827)</name>
    <name type="common">Root endophyte fungus</name>
    <name type="synonym">Piriformospora indica</name>
    <dbReference type="NCBI Taxonomy" id="1109443"/>
    <lineage>
        <taxon>Eukaryota</taxon>
        <taxon>Fungi</taxon>
        <taxon>Dikarya</taxon>
        <taxon>Basidiomycota</taxon>
        <taxon>Agaricomycotina</taxon>
        <taxon>Agaricomycetes</taxon>
        <taxon>Sebacinales</taxon>
        <taxon>Serendipitaceae</taxon>
        <taxon>Serendipita</taxon>
    </lineage>
</organism>
<dbReference type="Proteomes" id="UP000007148">
    <property type="component" value="Unassembled WGS sequence"/>
</dbReference>
<dbReference type="InParanoid" id="G4TFG6"/>
<dbReference type="AlphaFoldDB" id="G4TFG6"/>
<sequence>MGYLQHSIPKSAQILCKSNQWKKWRRSTGHPPLSKLATLLDIGQEPNTANTSLDYYVFPVEDFEPRRGNVREQRAATCSVDTKEKEKVAQTLQDRLFTSAFLW</sequence>
<comment type="caution">
    <text evidence="1">The sequence shown here is derived from an EMBL/GenBank/DDBJ whole genome shotgun (WGS) entry which is preliminary data.</text>
</comment>
<dbReference type="EMBL" id="CAFZ01000071">
    <property type="protein sequence ID" value="CCA70060.1"/>
    <property type="molecule type" value="Genomic_DNA"/>
</dbReference>